<evidence type="ECO:0000313" key="4">
    <source>
        <dbReference type="EMBL" id="MBM9475335.1"/>
    </source>
</evidence>
<protein>
    <submittedName>
        <fullName evidence="4">SDR family oxidoreductase</fullName>
    </submittedName>
</protein>
<dbReference type="PRINTS" id="PR00081">
    <property type="entry name" value="GDHRDH"/>
</dbReference>
<dbReference type="Gene3D" id="3.40.50.720">
    <property type="entry name" value="NAD(P)-binding Rossmann-like Domain"/>
    <property type="match status" value="1"/>
</dbReference>
<dbReference type="CDD" id="cd05233">
    <property type="entry name" value="SDR_c"/>
    <property type="match status" value="1"/>
</dbReference>
<organism evidence="4 5">
    <name type="scientific">Nakamurella flavida</name>
    <dbReference type="NCBI Taxonomy" id="363630"/>
    <lineage>
        <taxon>Bacteria</taxon>
        <taxon>Bacillati</taxon>
        <taxon>Actinomycetota</taxon>
        <taxon>Actinomycetes</taxon>
        <taxon>Nakamurellales</taxon>
        <taxon>Nakamurellaceae</taxon>
        <taxon>Nakamurella</taxon>
    </lineage>
</organism>
<evidence type="ECO:0000259" key="3">
    <source>
        <dbReference type="SMART" id="SM00822"/>
    </source>
</evidence>
<dbReference type="PANTHER" id="PTHR42760:SF133">
    <property type="entry name" value="3-OXOACYL-[ACYL-CARRIER-PROTEIN] REDUCTASE"/>
    <property type="match status" value="1"/>
</dbReference>
<dbReference type="EMBL" id="JAERWL010000003">
    <property type="protein sequence ID" value="MBM9475335.1"/>
    <property type="molecule type" value="Genomic_DNA"/>
</dbReference>
<dbReference type="RefSeq" id="WP_205255495.1">
    <property type="nucleotide sequence ID" value="NZ_BAAAPV010000001.1"/>
</dbReference>
<evidence type="ECO:0000256" key="1">
    <source>
        <dbReference type="ARBA" id="ARBA00006484"/>
    </source>
</evidence>
<dbReference type="SMART" id="SM00822">
    <property type="entry name" value="PKS_KR"/>
    <property type="match status" value="1"/>
</dbReference>
<evidence type="ECO:0000256" key="2">
    <source>
        <dbReference type="ARBA" id="ARBA00023002"/>
    </source>
</evidence>
<keyword evidence="5" id="KW-1185">Reference proteome</keyword>
<sequence>MSSLLVTGGSGGIGGAVADLARAQGRRVDVLDLSVGVDCSDPDAVEAYLDSIPTPTHVVHVAGVVGAGGIESIDLLEWERVMRHNLTSAYVVSRAVLPRMVTAGGGAMVLMSSLNARDGGTELSGAAYAAAKAGVLGLMRHLAVHYGPRGVRVNAVAPGPVRTAMHDRLNAEQRAWLLSRMPLPRVSEATEVAEVMLFLLSDACASVTGMTFDINGGSHLS</sequence>
<dbReference type="Pfam" id="PF13561">
    <property type="entry name" value="adh_short_C2"/>
    <property type="match status" value="1"/>
</dbReference>
<dbReference type="GO" id="GO:0016616">
    <property type="term" value="F:oxidoreductase activity, acting on the CH-OH group of donors, NAD or NADP as acceptor"/>
    <property type="evidence" value="ECO:0007669"/>
    <property type="project" value="TreeGrafter"/>
</dbReference>
<comment type="similarity">
    <text evidence="1">Belongs to the short-chain dehydrogenases/reductases (SDR) family.</text>
</comment>
<comment type="caution">
    <text evidence="4">The sequence shown here is derived from an EMBL/GenBank/DDBJ whole genome shotgun (WGS) entry which is preliminary data.</text>
</comment>
<dbReference type="InterPro" id="IPR002347">
    <property type="entry name" value="SDR_fam"/>
</dbReference>
<proteinExistence type="inferred from homology"/>
<accession>A0A939C1C9</accession>
<dbReference type="SUPFAM" id="SSF51735">
    <property type="entry name" value="NAD(P)-binding Rossmann-fold domains"/>
    <property type="match status" value="1"/>
</dbReference>
<feature type="domain" description="Ketoreductase" evidence="3">
    <location>
        <begin position="2"/>
        <end position="159"/>
    </location>
</feature>
<reference evidence="4" key="1">
    <citation type="submission" date="2021-01" db="EMBL/GenBank/DDBJ databases">
        <title>KCTC 19127 draft genome.</title>
        <authorList>
            <person name="An D."/>
        </authorList>
    </citation>
    <scope>NUCLEOTIDE SEQUENCE</scope>
    <source>
        <strain evidence="4">KCTC 19127</strain>
    </source>
</reference>
<dbReference type="InterPro" id="IPR036291">
    <property type="entry name" value="NAD(P)-bd_dom_sf"/>
</dbReference>
<keyword evidence="2" id="KW-0560">Oxidoreductase</keyword>
<dbReference type="InterPro" id="IPR020904">
    <property type="entry name" value="Sc_DH/Rdtase_CS"/>
</dbReference>
<dbReference type="Proteomes" id="UP000663801">
    <property type="component" value="Unassembled WGS sequence"/>
</dbReference>
<dbReference type="PANTHER" id="PTHR42760">
    <property type="entry name" value="SHORT-CHAIN DEHYDROGENASES/REDUCTASES FAMILY MEMBER"/>
    <property type="match status" value="1"/>
</dbReference>
<gene>
    <name evidence="4" type="ORF">JL107_02640</name>
</gene>
<dbReference type="AlphaFoldDB" id="A0A939C1C9"/>
<dbReference type="InterPro" id="IPR057326">
    <property type="entry name" value="KR_dom"/>
</dbReference>
<dbReference type="PROSITE" id="PS00061">
    <property type="entry name" value="ADH_SHORT"/>
    <property type="match status" value="1"/>
</dbReference>
<evidence type="ECO:0000313" key="5">
    <source>
        <dbReference type="Proteomes" id="UP000663801"/>
    </source>
</evidence>
<name>A0A939C1C9_9ACTN</name>